<feature type="transmembrane region" description="Helical" evidence="8">
    <location>
        <begin position="187"/>
        <end position="206"/>
    </location>
</feature>
<dbReference type="PANTHER" id="PTHR11040">
    <property type="entry name" value="ZINC/IRON TRANSPORTER"/>
    <property type="match status" value="1"/>
</dbReference>
<dbReference type="InterPro" id="IPR003689">
    <property type="entry name" value="ZIP"/>
</dbReference>
<dbReference type="GO" id="GO:0005385">
    <property type="term" value="F:zinc ion transmembrane transporter activity"/>
    <property type="evidence" value="ECO:0007669"/>
    <property type="project" value="InterPro"/>
</dbReference>
<dbReference type="Proteomes" id="UP000663823">
    <property type="component" value="Unassembled WGS sequence"/>
</dbReference>
<dbReference type="InterPro" id="IPR004698">
    <property type="entry name" value="Zn/Fe_permease_fun/pln"/>
</dbReference>
<evidence type="ECO:0000256" key="8">
    <source>
        <dbReference type="RuleBase" id="RU362088"/>
    </source>
</evidence>
<keyword evidence="7 8" id="KW-0472">Membrane</keyword>
<evidence type="ECO:0000256" key="2">
    <source>
        <dbReference type="ARBA" id="ARBA00006939"/>
    </source>
</evidence>
<evidence type="ECO:0000256" key="1">
    <source>
        <dbReference type="ARBA" id="ARBA00004141"/>
    </source>
</evidence>
<dbReference type="GO" id="GO:0005886">
    <property type="term" value="C:plasma membrane"/>
    <property type="evidence" value="ECO:0007669"/>
    <property type="project" value="TreeGrafter"/>
</dbReference>
<feature type="transmembrane region" description="Helical" evidence="8">
    <location>
        <begin position="322"/>
        <end position="341"/>
    </location>
</feature>
<evidence type="ECO:0000256" key="4">
    <source>
        <dbReference type="ARBA" id="ARBA00022692"/>
    </source>
</evidence>
<keyword evidence="6 8" id="KW-0406">Ion transport</keyword>
<comment type="caution">
    <text evidence="10">The sequence shown here is derived from an EMBL/GenBank/DDBJ whole genome shotgun (WGS) entry which is preliminary data.</text>
</comment>
<evidence type="ECO:0000256" key="3">
    <source>
        <dbReference type="ARBA" id="ARBA00022448"/>
    </source>
</evidence>
<reference evidence="10" key="1">
    <citation type="submission" date="2021-02" db="EMBL/GenBank/DDBJ databases">
        <authorList>
            <person name="Nowell W R."/>
        </authorList>
    </citation>
    <scope>NUCLEOTIDE SEQUENCE</scope>
</reference>
<sequence>MNNLKDLSRNVQARLSKSTLNSCEATGEESTLYNLKLRIVSIFVLLVIGLLGASIAVVSASIKRLHIPLIIINTGKFFGTGVILATAFIHILPAAMNALTDECLPEEWKNYEAYAGVLIMLAILVMQLIEFVAHHQLHSVSIHQIKVVVEETQAQPTIIPVESSQQHGHSHGLSLLQDSHNHRITTYLLEFGIAVHSVLIGVALGTDNGSRFVALFITLCFHQFFEAIALGAQISQLNNKSVLPAIFMVIFFALTTPVGIAIGIGIHLNTYNPKSLAALMTTGVLNSVSSGILIYVALVNLMAGEMGAGAHEFFRLKKRVKFLYFVALYLGATFMAILGRWV</sequence>
<dbReference type="PANTHER" id="PTHR11040:SF44">
    <property type="entry name" value="PROTEIN ZNTC-RELATED"/>
    <property type="match status" value="1"/>
</dbReference>
<feature type="transmembrane region" description="Helical" evidence="8">
    <location>
        <begin position="242"/>
        <end position="264"/>
    </location>
</feature>
<evidence type="ECO:0000256" key="7">
    <source>
        <dbReference type="ARBA" id="ARBA00023136"/>
    </source>
</evidence>
<dbReference type="Proteomes" id="UP000663882">
    <property type="component" value="Unassembled WGS sequence"/>
</dbReference>
<feature type="transmembrane region" description="Helical" evidence="8">
    <location>
        <begin position="70"/>
        <end position="93"/>
    </location>
</feature>
<feature type="transmembrane region" description="Helical" evidence="8">
    <location>
        <begin position="113"/>
        <end position="133"/>
    </location>
</feature>
<evidence type="ECO:0000313" key="11">
    <source>
        <dbReference type="Proteomes" id="UP000663823"/>
    </source>
</evidence>
<organism evidence="10 11">
    <name type="scientific">Rotaria sordida</name>
    <dbReference type="NCBI Taxonomy" id="392033"/>
    <lineage>
        <taxon>Eukaryota</taxon>
        <taxon>Metazoa</taxon>
        <taxon>Spiralia</taxon>
        <taxon>Gnathifera</taxon>
        <taxon>Rotifera</taxon>
        <taxon>Eurotatoria</taxon>
        <taxon>Bdelloidea</taxon>
        <taxon>Philodinida</taxon>
        <taxon>Philodinidae</taxon>
        <taxon>Rotaria</taxon>
    </lineage>
</organism>
<dbReference type="EMBL" id="CAJOAX010000907">
    <property type="protein sequence ID" value="CAF3665147.1"/>
    <property type="molecule type" value="Genomic_DNA"/>
</dbReference>
<keyword evidence="5 8" id="KW-1133">Transmembrane helix</keyword>
<dbReference type="OrthoDB" id="448280at2759"/>
<evidence type="ECO:0000256" key="5">
    <source>
        <dbReference type="ARBA" id="ARBA00022989"/>
    </source>
</evidence>
<gene>
    <name evidence="10" type="ORF">OTI717_LOCUS10184</name>
    <name evidence="9" type="ORF">RFH988_LOCUS25051</name>
</gene>
<dbReference type="EMBL" id="CAJNOO010001876">
    <property type="protein sequence ID" value="CAF1209580.1"/>
    <property type="molecule type" value="Genomic_DNA"/>
</dbReference>
<comment type="similarity">
    <text evidence="2 8">Belongs to the ZIP transporter (TC 2.A.5) family.</text>
</comment>
<protein>
    <submittedName>
        <fullName evidence="10">Uncharacterized protein</fullName>
    </submittedName>
</protein>
<dbReference type="AlphaFoldDB" id="A0A818SLS5"/>
<dbReference type="Pfam" id="PF02535">
    <property type="entry name" value="Zip"/>
    <property type="match status" value="1"/>
</dbReference>
<dbReference type="NCBIfam" id="TIGR00820">
    <property type="entry name" value="zip"/>
    <property type="match status" value="1"/>
</dbReference>
<feature type="transmembrane region" description="Helical" evidence="8">
    <location>
        <begin position="276"/>
        <end position="301"/>
    </location>
</feature>
<proteinExistence type="inferred from homology"/>
<keyword evidence="3 8" id="KW-0813">Transport</keyword>
<keyword evidence="4 8" id="KW-0812">Transmembrane</keyword>
<evidence type="ECO:0000313" key="10">
    <source>
        <dbReference type="EMBL" id="CAF3665147.1"/>
    </source>
</evidence>
<accession>A0A818SLS5</accession>
<comment type="subcellular location">
    <subcellularLocation>
        <location evidence="1 8">Membrane</location>
        <topology evidence="1 8">Multi-pass membrane protein</topology>
    </subcellularLocation>
</comment>
<feature type="transmembrane region" description="Helical" evidence="8">
    <location>
        <begin position="212"/>
        <end position="230"/>
    </location>
</feature>
<feature type="transmembrane region" description="Helical" evidence="8">
    <location>
        <begin position="39"/>
        <end position="58"/>
    </location>
</feature>
<name>A0A818SLS5_9BILA</name>
<evidence type="ECO:0000256" key="6">
    <source>
        <dbReference type="ARBA" id="ARBA00023065"/>
    </source>
</evidence>
<evidence type="ECO:0000313" key="9">
    <source>
        <dbReference type="EMBL" id="CAF1209580.1"/>
    </source>
</evidence>